<protein>
    <submittedName>
        <fullName evidence="3">18347_t:CDS:1</fullName>
    </submittedName>
</protein>
<dbReference type="SUPFAM" id="SSF51197">
    <property type="entry name" value="Clavaminate synthase-like"/>
    <property type="match status" value="1"/>
</dbReference>
<evidence type="ECO:0000259" key="2">
    <source>
        <dbReference type="PROSITE" id="PS51184"/>
    </source>
</evidence>
<dbReference type="AlphaFoldDB" id="A0A9N9IGF1"/>
<organism evidence="3 4">
    <name type="scientific">Acaulospora morrowiae</name>
    <dbReference type="NCBI Taxonomy" id="94023"/>
    <lineage>
        <taxon>Eukaryota</taxon>
        <taxon>Fungi</taxon>
        <taxon>Fungi incertae sedis</taxon>
        <taxon>Mucoromycota</taxon>
        <taxon>Glomeromycotina</taxon>
        <taxon>Glomeromycetes</taxon>
        <taxon>Diversisporales</taxon>
        <taxon>Acaulosporaceae</taxon>
        <taxon>Acaulospora</taxon>
    </lineage>
</organism>
<sequence>NPEMANAYEVPKYFQVDLFETLSEKRPPHRWMIIGPERSGASWHVDPSGTSGMNYSQQLFQILLNESFNIIRISFSVEHTSYWKKTMGFISTTCFSTGYIFAIFFPDKRCFKRSYTETKLYKDYLVWRKEIFGKIEAQLKMMLDEQD</sequence>
<keyword evidence="1" id="KW-0472">Membrane</keyword>
<gene>
    <name evidence="3" type="ORF">AMORRO_LOCUS14223</name>
</gene>
<dbReference type="PROSITE" id="PS51184">
    <property type="entry name" value="JMJC"/>
    <property type="match status" value="1"/>
</dbReference>
<keyword evidence="4" id="KW-1185">Reference proteome</keyword>
<dbReference type="InterPro" id="IPR050910">
    <property type="entry name" value="JMJD6_ArgDemeth/LysHydrox"/>
</dbReference>
<comment type="caution">
    <text evidence="3">The sequence shown here is derived from an EMBL/GenBank/DDBJ whole genome shotgun (WGS) entry which is preliminary data.</text>
</comment>
<keyword evidence="1" id="KW-0812">Transmembrane</keyword>
<name>A0A9N9IGF1_9GLOM</name>
<dbReference type="EMBL" id="CAJVPV010027336">
    <property type="protein sequence ID" value="CAG8733836.1"/>
    <property type="molecule type" value="Genomic_DNA"/>
</dbReference>
<reference evidence="3" key="1">
    <citation type="submission" date="2021-06" db="EMBL/GenBank/DDBJ databases">
        <authorList>
            <person name="Kallberg Y."/>
            <person name="Tangrot J."/>
            <person name="Rosling A."/>
        </authorList>
    </citation>
    <scope>NUCLEOTIDE SEQUENCE</scope>
    <source>
        <strain evidence="3">CL551</strain>
    </source>
</reference>
<evidence type="ECO:0000313" key="3">
    <source>
        <dbReference type="EMBL" id="CAG8733836.1"/>
    </source>
</evidence>
<proteinExistence type="predicted"/>
<feature type="domain" description="JmjC" evidence="2">
    <location>
        <begin position="1"/>
        <end position="147"/>
    </location>
</feature>
<dbReference type="OrthoDB" id="424465at2759"/>
<dbReference type="Gene3D" id="2.60.120.650">
    <property type="entry name" value="Cupin"/>
    <property type="match status" value="1"/>
</dbReference>
<dbReference type="PANTHER" id="PTHR12480">
    <property type="entry name" value="ARGININE DEMETHYLASE AND LYSYL-HYDROXYLASE JMJD"/>
    <property type="match status" value="1"/>
</dbReference>
<feature type="non-terminal residue" evidence="3">
    <location>
        <position position="147"/>
    </location>
</feature>
<accession>A0A9N9IGF1</accession>
<evidence type="ECO:0000313" key="4">
    <source>
        <dbReference type="Proteomes" id="UP000789342"/>
    </source>
</evidence>
<dbReference type="InterPro" id="IPR003347">
    <property type="entry name" value="JmjC_dom"/>
</dbReference>
<dbReference type="Proteomes" id="UP000789342">
    <property type="component" value="Unassembled WGS sequence"/>
</dbReference>
<keyword evidence="1" id="KW-1133">Transmembrane helix</keyword>
<feature type="transmembrane region" description="Helical" evidence="1">
    <location>
        <begin position="86"/>
        <end position="105"/>
    </location>
</feature>
<evidence type="ECO:0000256" key="1">
    <source>
        <dbReference type="SAM" id="Phobius"/>
    </source>
</evidence>